<organism evidence="2 3">
    <name type="scientific">Ferrovibrio xuzhouensis</name>
    <dbReference type="NCBI Taxonomy" id="1576914"/>
    <lineage>
        <taxon>Bacteria</taxon>
        <taxon>Pseudomonadati</taxon>
        <taxon>Pseudomonadota</taxon>
        <taxon>Alphaproteobacteria</taxon>
        <taxon>Rhodospirillales</taxon>
        <taxon>Rhodospirillaceae</taxon>
        <taxon>Ferrovibrio</taxon>
    </lineage>
</organism>
<feature type="region of interest" description="Disordered" evidence="1">
    <location>
        <begin position="1"/>
        <end position="21"/>
    </location>
</feature>
<proteinExistence type="predicted"/>
<name>A0ABV7VLK4_9PROT</name>
<evidence type="ECO:0008006" key="4">
    <source>
        <dbReference type="Google" id="ProtNLM"/>
    </source>
</evidence>
<evidence type="ECO:0000256" key="1">
    <source>
        <dbReference type="SAM" id="MobiDB-lite"/>
    </source>
</evidence>
<keyword evidence="3" id="KW-1185">Reference proteome</keyword>
<gene>
    <name evidence="2" type="ORF">ACFOOQ_17895</name>
</gene>
<comment type="caution">
    <text evidence="2">The sequence shown here is derived from an EMBL/GenBank/DDBJ whole genome shotgun (WGS) entry which is preliminary data.</text>
</comment>
<dbReference type="Proteomes" id="UP001595711">
    <property type="component" value="Unassembled WGS sequence"/>
</dbReference>
<reference evidence="3" key="1">
    <citation type="journal article" date="2019" name="Int. J. Syst. Evol. Microbiol.">
        <title>The Global Catalogue of Microorganisms (GCM) 10K type strain sequencing project: providing services to taxonomists for standard genome sequencing and annotation.</title>
        <authorList>
            <consortium name="The Broad Institute Genomics Platform"/>
            <consortium name="The Broad Institute Genome Sequencing Center for Infectious Disease"/>
            <person name="Wu L."/>
            <person name="Ma J."/>
        </authorList>
    </citation>
    <scope>NUCLEOTIDE SEQUENCE [LARGE SCALE GENOMIC DNA]</scope>
    <source>
        <strain evidence="3">KCTC 42182</strain>
    </source>
</reference>
<evidence type="ECO:0000313" key="2">
    <source>
        <dbReference type="EMBL" id="MFC3677431.1"/>
    </source>
</evidence>
<accession>A0ABV7VLK4</accession>
<evidence type="ECO:0000313" key="3">
    <source>
        <dbReference type="Proteomes" id="UP001595711"/>
    </source>
</evidence>
<dbReference type="RefSeq" id="WP_379728971.1">
    <property type="nucleotide sequence ID" value="NZ_JBHRYJ010000004.1"/>
</dbReference>
<sequence length="95" mass="9678">MLAPTSGGSSQNGLTIMPSGNPTQFTEVIFTPTSIYVSGASGGATSLSLKTWVQTDQSTVNGMLTLSSGTLTVVTINGQNTYQAGSNNWAADLSS</sequence>
<dbReference type="EMBL" id="JBHRYJ010000004">
    <property type="protein sequence ID" value="MFC3677431.1"/>
    <property type="molecule type" value="Genomic_DNA"/>
</dbReference>
<protein>
    <recommendedName>
        <fullName evidence="4">Bulb-type lectin domain-containing protein</fullName>
    </recommendedName>
</protein>